<evidence type="ECO:0000256" key="1">
    <source>
        <dbReference type="SAM" id="Coils"/>
    </source>
</evidence>
<name>A0AAU7B3N7_9ACTN</name>
<protein>
    <recommendedName>
        <fullName evidence="4">DUF4349 domain-containing protein</fullName>
    </recommendedName>
</protein>
<dbReference type="KEGG" id="parq:DSM112329_05180"/>
<gene>
    <name evidence="5" type="ORF">DSM112329_05180</name>
</gene>
<dbReference type="EMBL" id="CP114014">
    <property type="protein sequence ID" value="XAY08282.1"/>
    <property type="molecule type" value="Genomic_DNA"/>
</dbReference>
<dbReference type="Pfam" id="PF14257">
    <property type="entry name" value="DUF4349"/>
    <property type="match status" value="1"/>
</dbReference>
<evidence type="ECO:0000313" key="5">
    <source>
        <dbReference type="EMBL" id="XAY08282.1"/>
    </source>
</evidence>
<dbReference type="RefSeq" id="WP_354699463.1">
    <property type="nucleotide sequence ID" value="NZ_CP114014.1"/>
</dbReference>
<organism evidence="5">
    <name type="scientific">Paraconexibacter sp. AEG42_29</name>
    <dbReference type="NCBI Taxonomy" id="2997339"/>
    <lineage>
        <taxon>Bacteria</taxon>
        <taxon>Bacillati</taxon>
        <taxon>Actinomycetota</taxon>
        <taxon>Thermoleophilia</taxon>
        <taxon>Solirubrobacterales</taxon>
        <taxon>Paraconexibacteraceae</taxon>
        <taxon>Paraconexibacter</taxon>
    </lineage>
</organism>
<dbReference type="AlphaFoldDB" id="A0AAU7B3N7"/>
<accession>A0AAU7B3N7</accession>
<keyword evidence="3" id="KW-0472">Membrane</keyword>
<feature type="transmembrane region" description="Helical" evidence="3">
    <location>
        <begin position="399"/>
        <end position="423"/>
    </location>
</feature>
<evidence type="ECO:0000256" key="2">
    <source>
        <dbReference type="SAM" id="MobiDB-lite"/>
    </source>
</evidence>
<feature type="domain" description="DUF4349" evidence="4">
    <location>
        <begin position="210"/>
        <end position="417"/>
    </location>
</feature>
<keyword evidence="3" id="KW-0812">Transmembrane</keyword>
<keyword evidence="3" id="KW-1133">Transmembrane helix</keyword>
<dbReference type="InterPro" id="IPR025645">
    <property type="entry name" value="DUF4349"/>
</dbReference>
<feature type="compositionally biased region" description="Low complexity" evidence="2">
    <location>
        <begin position="121"/>
        <end position="147"/>
    </location>
</feature>
<reference evidence="5" key="1">
    <citation type="submission" date="2022-12" db="EMBL/GenBank/DDBJ databases">
        <title>Paraconexibacter alkalitolerans sp. nov. and Baekduia alba sp. nov., isolated from soil and emended description of the genera Paraconexibacter (Chun et al., 2020) and Baekduia (An et al., 2020).</title>
        <authorList>
            <person name="Vieira S."/>
            <person name="Huber K.J."/>
            <person name="Geppert A."/>
            <person name="Wolf J."/>
            <person name="Neumann-Schaal M."/>
            <person name="Muesken M."/>
            <person name="Overmann J."/>
        </authorList>
    </citation>
    <scope>NUCLEOTIDE SEQUENCE</scope>
    <source>
        <strain evidence="5">AEG42_29</strain>
    </source>
</reference>
<sequence length="440" mass="44965">MSRHQPHTDHDLDPTIAAELDALEAALAGTPSADPELLALVAAVREDAVPPTMAFRQDLDEQVAAGFPRRRSARSVPTWLWARRAIAGPAAAVAASALIALVVVAGGSDNGTVSSLSARQDSTVSETESSAAATTATSAPSTSAPGDSAGGGTAADSDAFSEPQANQLKPGTAGEDAARQSAPSPSTVAPSAGVAVPPSAPKPVVPGRDRKVERSTQLALRTNARSLQRVSDGVVRVTQTAGGVVQQSSVDATDRGGTSDFTLTVPSGKADLVVTRLSKLAHVASMSQATNDITAGFVNFEDQLSDARAERAALLKALKGAKTEEGIARLKSRIVANRDEIARLKGQLAGLKNRADNVTLSVTVTASGGAVPKSDNGEDEGGAWSPADAAGDALRVLEVAAGVMLIALAVMVPLGVITLPAWFGARAARRRRREQALDPA</sequence>
<proteinExistence type="predicted"/>
<evidence type="ECO:0000256" key="3">
    <source>
        <dbReference type="SAM" id="Phobius"/>
    </source>
</evidence>
<feature type="coiled-coil region" evidence="1">
    <location>
        <begin position="304"/>
        <end position="361"/>
    </location>
</feature>
<keyword evidence="1" id="KW-0175">Coiled coil</keyword>
<feature type="region of interest" description="Disordered" evidence="2">
    <location>
        <begin position="113"/>
        <end position="217"/>
    </location>
</feature>
<feature type="compositionally biased region" description="Low complexity" evidence="2">
    <location>
        <begin position="181"/>
        <end position="197"/>
    </location>
</feature>
<evidence type="ECO:0000259" key="4">
    <source>
        <dbReference type="Pfam" id="PF14257"/>
    </source>
</evidence>